<name>A0ABS5I0F5_9GAMM</name>
<keyword evidence="3" id="KW-1185">Reference proteome</keyword>
<dbReference type="EMBL" id="JAAIKR010000001">
    <property type="protein sequence ID" value="MBR9726865.1"/>
    <property type="molecule type" value="Genomic_DNA"/>
</dbReference>
<dbReference type="Pfam" id="PF10670">
    <property type="entry name" value="DUF4198"/>
    <property type="match status" value="1"/>
</dbReference>
<comment type="caution">
    <text evidence="2">The sequence shown here is derived from an EMBL/GenBank/DDBJ whole genome shotgun (WGS) entry which is preliminary data.</text>
</comment>
<protein>
    <submittedName>
        <fullName evidence="2">DUF4198 domain-containing protein</fullName>
    </submittedName>
</protein>
<evidence type="ECO:0000313" key="3">
    <source>
        <dbReference type="Proteomes" id="UP000811844"/>
    </source>
</evidence>
<organism evidence="2 3">
    <name type="scientific">Shewanella intestini</name>
    <dbReference type="NCBI Taxonomy" id="2017544"/>
    <lineage>
        <taxon>Bacteria</taxon>
        <taxon>Pseudomonadati</taxon>
        <taxon>Pseudomonadota</taxon>
        <taxon>Gammaproteobacteria</taxon>
        <taxon>Alteromonadales</taxon>
        <taxon>Shewanellaceae</taxon>
        <taxon>Shewanella</taxon>
    </lineage>
</organism>
<accession>A0ABS5I0F5</accession>
<reference evidence="2 3" key="1">
    <citation type="submission" date="2020-02" db="EMBL/GenBank/DDBJ databases">
        <title>Shewanella WXL01 sp. nov., a marine bacterium isolated from green algae in Luhuitou Fringing Reef (Northern South China Sea).</title>
        <authorList>
            <person name="Wang X."/>
        </authorList>
    </citation>
    <scope>NUCLEOTIDE SEQUENCE [LARGE SCALE GENOMIC DNA]</scope>
    <source>
        <strain evidence="2 3">MCCC 1A01895</strain>
    </source>
</reference>
<keyword evidence="1" id="KW-0732">Signal</keyword>
<feature type="signal peptide" evidence="1">
    <location>
        <begin position="1"/>
        <end position="23"/>
    </location>
</feature>
<dbReference type="RefSeq" id="WP_153660631.1">
    <property type="nucleotide sequence ID" value="NZ_JAAIKR010000001.1"/>
</dbReference>
<gene>
    <name evidence="2" type="ORF">G3R48_02515</name>
</gene>
<evidence type="ECO:0000313" key="2">
    <source>
        <dbReference type="EMBL" id="MBR9726865.1"/>
    </source>
</evidence>
<proteinExistence type="predicted"/>
<dbReference type="InterPro" id="IPR019613">
    <property type="entry name" value="DUF4198"/>
</dbReference>
<dbReference type="Proteomes" id="UP000811844">
    <property type="component" value="Unassembled WGS sequence"/>
</dbReference>
<sequence>MITMWLISLMACSFGFYSQPASAHFLTYFPQKQVIDVGDNPQLTLPLRFTHPATQGPVMDLARPESVGYMLNGKKVDLSKQLTAETYQGKQSWRLPFTVKRPGTYAFYASQAPYFDVNEQVVITQHAKVFVDAFAAKSAWQQALHTPVEIIPLTQPFALWTNSVFSGRVLLHGKPAKNVPIEMEYFNRGEVKLPSDAWASLVVYTNDAGEFSVGLPHQGWWGLAAVVEDGSTVNVNGKAYPHEQDGVIWLQVNDMH</sequence>
<feature type="chain" id="PRO_5047212389" evidence="1">
    <location>
        <begin position="24"/>
        <end position="256"/>
    </location>
</feature>
<evidence type="ECO:0000256" key="1">
    <source>
        <dbReference type="SAM" id="SignalP"/>
    </source>
</evidence>